<organism evidence="9 10">
    <name type="scientific">Canna indica</name>
    <name type="common">Indian-shot</name>
    <dbReference type="NCBI Taxonomy" id="4628"/>
    <lineage>
        <taxon>Eukaryota</taxon>
        <taxon>Viridiplantae</taxon>
        <taxon>Streptophyta</taxon>
        <taxon>Embryophyta</taxon>
        <taxon>Tracheophyta</taxon>
        <taxon>Spermatophyta</taxon>
        <taxon>Magnoliopsida</taxon>
        <taxon>Liliopsida</taxon>
        <taxon>Zingiberales</taxon>
        <taxon>Cannaceae</taxon>
        <taxon>Canna</taxon>
    </lineage>
</organism>
<evidence type="ECO:0000313" key="9">
    <source>
        <dbReference type="EMBL" id="WOL11618.1"/>
    </source>
</evidence>
<accession>A0AAQ3KR70</accession>
<keyword evidence="4" id="KW-0479">Metal-binding</keyword>
<reference evidence="9 10" key="1">
    <citation type="submission" date="2023-10" db="EMBL/GenBank/DDBJ databases">
        <title>Chromosome-scale genome assembly provides insights into flower coloration mechanisms of Canna indica.</title>
        <authorList>
            <person name="Li C."/>
        </authorList>
    </citation>
    <scope>NUCLEOTIDE SEQUENCE [LARGE SCALE GENOMIC DNA]</scope>
    <source>
        <tissue evidence="9">Flower</tissue>
    </source>
</reference>
<dbReference type="GO" id="GO:0005634">
    <property type="term" value="C:nucleus"/>
    <property type="evidence" value="ECO:0007669"/>
    <property type="project" value="TreeGrafter"/>
</dbReference>
<dbReference type="InterPro" id="IPR047198">
    <property type="entry name" value="DDP-like_NUDIX"/>
</dbReference>
<dbReference type="Proteomes" id="UP001327560">
    <property type="component" value="Chromosome 6"/>
</dbReference>
<dbReference type="Gene3D" id="3.90.79.10">
    <property type="entry name" value="Nucleoside Triphosphate Pyrophosphohydrolase"/>
    <property type="match status" value="1"/>
</dbReference>
<dbReference type="PROSITE" id="PS51462">
    <property type="entry name" value="NUDIX"/>
    <property type="match status" value="1"/>
</dbReference>
<evidence type="ECO:0000256" key="5">
    <source>
        <dbReference type="ARBA" id="ARBA00022801"/>
    </source>
</evidence>
<dbReference type="InterPro" id="IPR015797">
    <property type="entry name" value="NUDIX_hydrolase-like_dom_sf"/>
</dbReference>
<evidence type="ECO:0000313" key="10">
    <source>
        <dbReference type="Proteomes" id="UP001327560"/>
    </source>
</evidence>
<evidence type="ECO:0000256" key="1">
    <source>
        <dbReference type="ARBA" id="ARBA00001936"/>
    </source>
</evidence>
<dbReference type="FunFam" id="3.90.79.10:FF:000022">
    <property type="entry name" value="Nudix hydrolase 17, mitochondrial"/>
    <property type="match status" value="1"/>
</dbReference>
<dbReference type="InterPro" id="IPR000086">
    <property type="entry name" value="NUDIX_hydrolase_dom"/>
</dbReference>
<sequence length="250" mass="28412">MVCLTSRQGRQFQRYSKSGSRLVVGCIPYKFTGASAGAGELDKSMKVLVISSTKGNGLLFPKGGWENDETIKQAASREALEEAGVQGSVEHKLGKWKYKSRTYDTYHEGIMFPMHVTKEFGEWPEMHARYRKWVSVGEAKEGCQHLWMKEALEILVTLPSNLALMMRFTCLGQYAKITSNPSFLPTVLRSSIEYNLNLINSLSHYSLHMLSQMYDSLVYLRMVKFFLIKTYDTTFTSCPKNTTYSDSTIT</sequence>
<evidence type="ECO:0000256" key="3">
    <source>
        <dbReference type="ARBA" id="ARBA00005582"/>
    </source>
</evidence>
<dbReference type="GO" id="GO:0016462">
    <property type="term" value="F:pyrophosphatase activity"/>
    <property type="evidence" value="ECO:0007669"/>
    <property type="project" value="InterPro"/>
</dbReference>
<evidence type="ECO:0000256" key="2">
    <source>
        <dbReference type="ARBA" id="ARBA00001946"/>
    </source>
</evidence>
<dbReference type="Pfam" id="PF00293">
    <property type="entry name" value="NUDIX"/>
    <property type="match status" value="1"/>
</dbReference>
<dbReference type="PANTHER" id="PTHR12629:SF42">
    <property type="entry name" value="OS02G0734300 PROTEIN"/>
    <property type="match status" value="1"/>
</dbReference>
<keyword evidence="6" id="KW-0460">Magnesium</keyword>
<proteinExistence type="inferred from homology"/>
<keyword evidence="10" id="KW-1185">Reference proteome</keyword>
<gene>
    <name evidence="9" type="ORF">Cni_G20382</name>
</gene>
<evidence type="ECO:0000259" key="8">
    <source>
        <dbReference type="PROSITE" id="PS51462"/>
    </source>
</evidence>
<evidence type="ECO:0000256" key="6">
    <source>
        <dbReference type="ARBA" id="ARBA00022842"/>
    </source>
</evidence>
<keyword evidence="5" id="KW-0378">Hydrolase</keyword>
<dbReference type="EMBL" id="CP136895">
    <property type="protein sequence ID" value="WOL11618.1"/>
    <property type="molecule type" value="Genomic_DNA"/>
</dbReference>
<dbReference type="AlphaFoldDB" id="A0AAQ3KR70"/>
<name>A0AAQ3KR70_9LILI</name>
<evidence type="ECO:0000256" key="7">
    <source>
        <dbReference type="ARBA" id="ARBA00023211"/>
    </source>
</evidence>
<comment type="similarity">
    <text evidence="3">Belongs to the Nudix hydrolase family.</text>
</comment>
<dbReference type="CDD" id="cd04666">
    <property type="entry name" value="NUDIX_DIPP2_like_Nudt4"/>
    <property type="match status" value="1"/>
</dbReference>
<dbReference type="PROSITE" id="PS00893">
    <property type="entry name" value="NUDIX_BOX"/>
    <property type="match status" value="1"/>
</dbReference>
<dbReference type="GO" id="GO:0046872">
    <property type="term" value="F:metal ion binding"/>
    <property type="evidence" value="ECO:0007669"/>
    <property type="project" value="UniProtKB-KW"/>
</dbReference>
<dbReference type="InterPro" id="IPR020084">
    <property type="entry name" value="NUDIX_hydrolase_CS"/>
</dbReference>
<comment type="cofactor">
    <cofactor evidence="2">
        <name>Mg(2+)</name>
        <dbReference type="ChEBI" id="CHEBI:18420"/>
    </cofactor>
</comment>
<dbReference type="GO" id="GO:0005737">
    <property type="term" value="C:cytoplasm"/>
    <property type="evidence" value="ECO:0007669"/>
    <property type="project" value="TreeGrafter"/>
</dbReference>
<comment type="cofactor">
    <cofactor evidence="1">
        <name>Mn(2+)</name>
        <dbReference type="ChEBI" id="CHEBI:29035"/>
    </cofactor>
</comment>
<feature type="domain" description="Nudix hydrolase" evidence="8">
    <location>
        <begin position="19"/>
        <end position="156"/>
    </location>
</feature>
<protein>
    <recommendedName>
        <fullName evidence="8">Nudix hydrolase domain-containing protein</fullName>
    </recommendedName>
</protein>
<keyword evidence="7" id="KW-0464">Manganese</keyword>
<dbReference type="SUPFAM" id="SSF55811">
    <property type="entry name" value="Nudix"/>
    <property type="match status" value="1"/>
</dbReference>
<evidence type="ECO:0000256" key="4">
    <source>
        <dbReference type="ARBA" id="ARBA00022723"/>
    </source>
</evidence>
<dbReference type="PANTHER" id="PTHR12629">
    <property type="entry name" value="DIPHOSPHOINOSITOL POLYPHOSPHATE PHOSPHOHYDROLASE"/>
    <property type="match status" value="1"/>
</dbReference>